<name>A0ABX6T848_9SPHN</name>
<gene>
    <name evidence="4" type="ORF">H9L14_01655</name>
</gene>
<keyword evidence="2" id="KW-0809">Transit peptide</keyword>
<dbReference type="Gene3D" id="3.30.2180.10">
    <property type="entry name" value="ATP12-like"/>
    <property type="match status" value="1"/>
</dbReference>
<dbReference type="PANTHER" id="PTHR21013">
    <property type="entry name" value="ATP SYNTHASE MITOCHONDRIAL F1 COMPLEX ASSEMBLY FACTOR 2/ATP12 PROTEIN, MITOCHONDRIAL PRECURSOR"/>
    <property type="match status" value="1"/>
</dbReference>
<evidence type="ECO:0000256" key="2">
    <source>
        <dbReference type="ARBA" id="ARBA00022946"/>
    </source>
</evidence>
<evidence type="ECO:0000313" key="4">
    <source>
        <dbReference type="EMBL" id="QNP46016.1"/>
    </source>
</evidence>
<dbReference type="RefSeq" id="WP_187708969.1">
    <property type="nucleotide sequence ID" value="NZ_CP060782.1"/>
</dbReference>
<dbReference type="Pfam" id="PF07542">
    <property type="entry name" value="ATP12"/>
    <property type="match status" value="1"/>
</dbReference>
<sequence length="231" mass="25214">MKRFWKAADVVEKDDGWGVELDGKPLRTPAREPLTVPTKALADAVADEWNGVEEKIDPHGLPLTGLANAAIDRVAPDKRAFADGLARYAEADLVCYRAEGPQGLVERQAELWDPLLGWGQRRFDVDFKTTGGIVHVSQPQATIDRLVHAISTLDPFRLAGLSPLITIGGSLLAAFGVLEGAFTPEQAWEAVSVDDRWQLEQWGSDAEAEAALANRCRDFLAAAKFLELLES</sequence>
<accession>A0ABX6T848</accession>
<dbReference type="InterPro" id="IPR023335">
    <property type="entry name" value="ATP12_ortho_dom_sf"/>
</dbReference>
<dbReference type="InterPro" id="IPR011419">
    <property type="entry name" value="ATP12_ATP_synth-F1-assembly"/>
</dbReference>
<protein>
    <submittedName>
        <fullName evidence="4">ATPase</fullName>
    </submittedName>
</protein>
<dbReference type="EMBL" id="CP060782">
    <property type="protein sequence ID" value="QNP46016.1"/>
    <property type="molecule type" value="Genomic_DNA"/>
</dbReference>
<evidence type="ECO:0000256" key="1">
    <source>
        <dbReference type="ARBA" id="ARBA00008231"/>
    </source>
</evidence>
<evidence type="ECO:0000313" key="5">
    <source>
        <dbReference type="Proteomes" id="UP000516105"/>
    </source>
</evidence>
<evidence type="ECO:0000256" key="3">
    <source>
        <dbReference type="ARBA" id="ARBA00023186"/>
    </source>
</evidence>
<dbReference type="Gene3D" id="1.10.3580.10">
    <property type="entry name" value="ATP12 ATPase"/>
    <property type="match status" value="1"/>
</dbReference>
<dbReference type="InterPro" id="IPR042272">
    <property type="entry name" value="ATP12_ATP_synth-F1-assembly_N"/>
</dbReference>
<comment type="similarity">
    <text evidence="1">Belongs to the ATP12 family.</text>
</comment>
<keyword evidence="3" id="KW-0143">Chaperone</keyword>
<keyword evidence="5" id="KW-1185">Reference proteome</keyword>
<proteinExistence type="inferred from homology"/>
<dbReference type="PANTHER" id="PTHR21013:SF10">
    <property type="entry name" value="ATP SYNTHASE MITOCHONDRIAL F1 COMPLEX ASSEMBLY FACTOR 2"/>
    <property type="match status" value="1"/>
</dbReference>
<organism evidence="4 5">
    <name type="scientific">Sphingomonas sediminicola</name>
    <dbReference type="NCBI Taxonomy" id="386874"/>
    <lineage>
        <taxon>Bacteria</taxon>
        <taxon>Pseudomonadati</taxon>
        <taxon>Pseudomonadota</taxon>
        <taxon>Alphaproteobacteria</taxon>
        <taxon>Sphingomonadales</taxon>
        <taxon>Sphingomonadaceae</taxon>
        <taxon>Sphingomonas</taxon>
    </lineage>
</organism>
<dbReference type="SUPFAM" id="SSF160909">
    <property type="entry name" value="ATP12-like"/>
    <property type="match status" value="1"/>
</dbReference>
<reference evidence="4 5" key="1">
    <citation type="submission" date="2020-08" db="EMBL/GenBank/DDBJ databases">
        <title>Genome sequence of Sphingomonas sediminicola KACC 15039T.</title>
        <authorList>
            <person name="Hyun D.-W."/>
            <person name="Bae J.-W."/>
        </authorList>
    </citation>
    <scope>NUCLEOTIDE SEQUENCE [LARGE SCALE GENOMIC DNA]</scope>
    <source>
        <strain evidence="4 5">KACC 15039</strain>
    </source>
</reference>
<dbReference type="Proteomes" id="UP000516105">
    <property type="component" value="Chromosome"/>
</dbReference>